<organism evidence="1 2">
    <name type="scientific">Planomicrobium soli</name>
    <dbReference type="NCBI Taxonomy" id="1176648"/>
    <lineage>
        <taxon>Bacteria</taxon>
        <taxon>Bacillati</taxon>
        <taxon>Bacillota</taxon>
        <taxon>Bacilli</taxon>
        <taxon>Bacillales</taxon>
        <taxon>Caryophanaceae</taxon>
        <taxon>Planomicrobium</taxon>
    </lineage>
</organism>
<sequence>MRKKLTLFGLAFFVGIHVGAVKVCVERLVRNERGVKVHEETAKLHDRMRTLHEANFGKRFAPPASDTLILVSMRIRIKEENLISKGKDKRRIDGFSPRRKATLWGLNFGLWLFA</sequence>
<dbReference type="EMBL" id="PYAT01000002">
    <property type="protein sequence ID" value="PSL41597.1"/>
    <property type="molecule type" value="Genomic_DNA"/>
</dbReference>
<accession>A0A2P8H5U2</accession>
<keyword evidence="2" id="KW-1185">Reference proteome</keyword>
<evidence type="ECO:0000313" key="2">
    <source>
        <dbReference type="Proteomes" id="UP000242682"/>
    </source>
</evidence>
<name>A0A2P8H5U2_9BACL</name>
<proteinExistence type="predicted"/>
<dbReference type="Proteomes" id="UP000242682">
    <property type="component" value="Unassembled WGS sequence"/>
</dbReference>
<protein>
    <submittedName>
        <fullName evidence="1">Uncharacterized protein</fullName>
    </submittedName>
</protein>
<comment type="caution">
    <text evidence="1">The sequence shown here is derived from an EMBL/GenBank/DDBJ whole genome shotgun (WGS) entry which is preliminary data.</text>
</comment>
<dbReference type="AlphaFoldDB" id="A0A2P8H5U2"/>
<evidence type="ECO:0000313" key="1">
    <source>
        <dbReference type="EMBL" id="PSL41597.1"/>
    </source>
</evidence>
<gene>
    <name evidence="1" type="ORF">B0H99_102281</name>
</gene>
<dbReference type="RefSeq" id="WP_106532279.1">
    <property type="nucleotide sequence ID" value="NZ_PYAT01000002.1"/>
</dbReference>
<reference evidence="1 2" key="1">
    <citation type="submission" date="2018-03" db="EMBL/GenBank/DDBJ databases">
        <title>Genomic Encyclopedia of Type Strains, Phase III (KMG-III): the genomes of soil and plant-associated and newly described type strains.</title>
        <authorList>
            <person name="Whitman W."/>
        </authorList>
    </citation>
    <scope>NUCLEOTIDE SEQUENCE [LARGE SCALE GENOMIC DNA]</scope>
    <source>
        <strain evidence="1 2">CGMCC 1.12259</strain>
    </source>
</reference>